<evidence type="ECO:0000256" key="2">
    <source>
        <dbReference type="ARBA" id="ARBA00049106"/>
    </source>
</evidence>
<dbReference type="AlphaFoldDB" id="A0A426JWG7"/>
<comment type="caution">
    <text evidence="3">The sequence shown here is derived from an EMBL/GenBank/DDBJ whole genome shotgun (WGS) entry which is preliminary data.</text>
</comment>
<proteinExistence type="inferred from homology"/>
<dbReference type="InterPro" id="IPR012349">
    <property type="entry name" value="Split_barrel_FMN-bd"/>
</dbReference>
<dbReference type="Gene3D" id="2.30.110.10">
    <property type="entry name" value="Electron Transport, Fmn-binding Protein, Chain A"/>
    <property type="match status" value="1"/>
</dbReference>
<dbReference type="Pfam" id="PF04075">
    <property type="entry name" value="F420H2_quin_red"/>
    <property type="match status" value="1"/>
</dbReference>
<dbReference type="Proteomes" id="UP000274515">
    <property type="component" value="Unassembled WGS sequence"/>
</dbReference>
<dbReference type="GO" id="GO:0070967">
    <property type="term" value="F:coenzyme F420 binding"/>
    <property type="evidence" value="ECO:0007669"/>
    <property type="project" value="TreeGrafter"/>
</dbReference>
<organism evidence="3 4">
    <name type="scientific">Saccharopolyspora rhizosphaerae</name>
    <dbReference type="NCBI Taxonomy" id="2492662"/>
    <lineage>
        <taxon>Bacteria</taxon>
        <taxon>Bacillati</taxon>
        <taxon>Actinomycetota</taxon>
        <taxon>Actinomycetes</taxon>
        <taxon>Pseudonocardiales</taxon>
        <taxon>Pseudonocardiaceae</taxon>
        <taxon>Saccharopolyspora</taxon>
    </lineage>
</organism>
<keyword evidence="4" id="KW-1185">Reference proteome</keyword>
<comment type="catalytic activity">
    <reaction evidence="2">
        <text>oxidized coenzyme F420-(gamma-L-Glu)(n) + a quinol + H(+) = reduced coenzyme F420-(gamma-L-Glu)(n) + a quinone</text>
        <dbReference type="Rhea" id="RHEA:39663"/>
        <dbReference type="Rhea" id="RHEA-COMP:12939"/>
        <dbReference type="Rhea" id="RHEA-COMP:14378"/>
        <dbReference type="ChEBI" id="CHEBI:15378"/>
        <dbReference type="ChEBI" id="CHEBI:24646"/>
        <dbReference type="ChEBI" id="CHEBI:132124"/>
        <dbReference type="ChEBI" id="CHEBI:133980"/>
        <dbReference type="ChEBI" id="CHEBI:139511"/>
    </reaction>
</comment>
<dbReference type="RefSeq" id="WP_125089856.1">
    <property type="nucleotide sequence ID" value="NZ_RSAA01000008.1"/>
</dbReference>
<dbReference type="EMBL" id="RSAA01000008">
    <property type="protein sequence ID" value="RRO17524.1"/>
    <property type="molecule type" value="Genomic_DNA"/>
</dbReference>
<reference evidence="3 4" key="1">
    <citation type="submission" date="2018-11" db="EMBL/GenBank/DDBJ databases">
        <title>Saccharopolyspora rhizosphaerae sp. nov., an actinomycete isolated from rhizosphere soil in Thailand.</title>
        <authorList>
            <person name="Intra B."/>
            <person name="Euanorasetr J."/>
            <person name="Take A."/>
            <person name="Inahashi Y."/>
            <person name="Mori M."/>
            <person name="Panbangred W."/>
            <person name="Matsumoto A."/>
        </authorList>
    </citation>
    <scope>NUCLEOTIDE SEQUENCE [LARGE SCALE GENOMIC DNA]</scope>
    <source>
        <strain evidence="3 4">H219</strain>
    </source>
</reference>
<dbReference type="NCBIfam" id="TIGR00026">
    <property type="entry name" value="hi_GC_TIGR00026"/>
    <property type="match status" value="1"/>
</dbReference>
<dbReference type="GO" id="GO:0016491">
    <property type="term" value="F:oxidoreductase activity"/>
    <property type="evidence" value="ECO:0007669"/>
    <property type="project" value="InterPro"/>
</dbReference>
<dbReference type="InterPro" id="IPR004378">
    <property type="entry name" value="F420H2_quin_Rdtase"/>
</dbReference>
<evidence type="ECO:0000256" key="1">
    <source>
        <dbReference type="ARBA" id="ARBA00008710"/>
    </source>
</evidence>
<evidence type="ECO:0000313" key="3">
    <source>
        <dbReference type="EMBL" id="RRO17524.1"/>
    </source>
</evidence>
<dbReference type="GO" id="GO:0005886">
    <property type="term" value="C:plasma membrane"/>
    <property type="evidence" value="ECO:0007669"/>
    <property type="project" value="TreeGrafter"/>
</dbReference>
<accession>A0A426JWG7</accession>
<sequence length="160" mass="18142">MPKQRPPQLDSPKVRTVIKAASRANTRLYRLTGGLVGSTWRIGSAFPRGVPMCLLTTTGKRSGQPRTAPLLHMRDGDRVVLVASQGGLPRHPDWYHNVRTNPEVTVQVKREVRRMKARTATPEERAELWPRLVAMYADFDDYQSWTDREIPVVICEPTPT</sequence>
<dbReference type="OrthoDB" id="8225825at2"/>
<protein>
    <submittedName>
        <fullName evidence="3">Nitroreductase family deazaflavin-dependent oxidoreductase</fullName>
    </submittedName>
</protein>
<dbReference type="PANTHER" id="PTHR39428:SF3">
    <property type="entry name" value="DEAZAFLAVIN-DEPENDENT NITROREDUCTASE"/>
    <property type="match status" value="1"/>
</dbReference>
<name>A0A426JWG7_9PSEU</name>
<gene>
    <name evidence="3" type="ORF">EIL87_09550</name>
</gene>
<evidence type="ECO:0000313" key="4">
    <source>
        <dbReference type="Proteomes" id="UP000274515"/>
    </source>
</evidence>
<comment type="similarity">
    <text evidence="1">Belongs to the F420H(2)-dependent quinone reductase family.</text>
</comment>
<dbReference type="PANTHER" id="PTHR39428">
    <property type="entry name" value="F420H(2)-DEPENDENT QUINONE REDUCTASE RV1261C"/>
    <property type="match status" value="1"/>
</dbReference>
<dbReference type="SUPFAM" id="SSF50475">
    <property type="entry name" value="FMN-binding split barrel"/>
    <property type="match status" value="1"/>
</dbReference>